<comment type="similarity">
    <text evidence="2">Belongs to the 5'-nucleotidase family.</text>
</comment>
<feature type="domain" description="5'-Nucleotidase C-terminal" evidence="4">
    <location>
        <begin position="446"/>
        <end position="578"/>
    </location>
</feature>
<evidence type="ECO:0000256" key="1">
    <source>
        <dbReference type="ARBA" id="ARBA00022729"/>
    </source>
</evidence>
<dbReference type="Pfam" id="PF02872">
    <property type="entry name" value="5_nucleotid_C"/>
    <property type="match status" value="1"/>
</dbReference>
<dbReference type="Proteomes" id="UP001186452">
    <property type="component" value="Unassembled WGS sequence"/>
</dbReference>
<dbReference type="InterPro" id="IPR006179">
    <property type="entry name" value="5_nucleotidase/apyrase"/>
</dbReference>
<proteinExistence type="inferred from homology"/>
<feature type="signal peptide" evidence="2">
    <location>
        <begin position="1"/>
        <end position="17"/>
    </location>
</feature>
<feature type="domain" description="Calcineurin-like phosphoesterase" evidence="3">
    <location>
        <begin position="37"/>
        <end position="273"/>
    </location>
</feature>
<dbReference type="PRINTS" id="PR01607">
    <property type="entry name" value="APYRASEFAMLY"/>
</dbReference>
<dbReference type="EMBL" id="JAWJZI010000033">
    <property type="protein sequence ID" value="MDV5172491.1"/>
    <property type="molecule type" value="Genomic_DNA"/>
</dbReference>
<dbReference type="PANTHER" id="PTHR11575:SF24">
    <property type="entry name" value="5'-NUCLEOTIDASE"/>
    <property type="match status" value="1"/>
</dbReference>
<dbReference type="InterPro" id="IPR036907">
    <property type="entry name" value="5'-Nucleotdase_C_sf"/>
</dbReference>
<dbReference type="Pfam" id="PF00149">
    <property type="entry name" value="Metallophos"/>
    <property type="match status" value="1"/>
</dbReference>
<reference evidence="5 6" key="1">
    <citation type="submission" date="2023-10" db="EMBL/GenBank/DDBJ databases">
        <title>Marine bacteria isolated from horseshoe crab.</title>
        <authorList>
            <person name="Cheng T.H."/>
        </authorList>
    </citation>
    <scope>NUCLEOTIDE SEQUENCE [LARGE SCALE GENOMIC DNA]</scope>
    <source>
        <strain evidence="5 6">HSC6</strain>
    </source>
</reference>
<gene>
    <name evidence="5" type="ORF">R2X38_26160</name>
</gene>
<evidence type="ECO:0000313" key="6">
    <source>
        <dbReference type="Proteomes" id="UP001186452"/>
    </source>
</evidence>
<dbReference type="SUPFAM" id="SSF56300">
    <property type="entry name" value="Metallo-dependent phosphatases"/>
    <property type="match status" value="1"/>
</dbReference>
<dbReference type="InterPro" id="IPR008334">
    <property type="entry name" value="5'-Nucleotdase_C"/>
</dbReference>
<keyword evidence="6" id="KW-1185">Reference proteome</keyword>
<dbReference type="InterPro" id="IPR029052">
    <property type="entry name" value="Metallo-depent_PP-like"/>
</dbReference>
<evidence type="ECO:0000259" key="4">
    <source>
        <dbReference type="Pfam" id="PF02872"/>
    </source>
</evidence>
<evidence type="ECO:0000256" key="2">
    <source>
        <dbReference type="RuleBase" id="RU362119"/>
    </source>
</evidence>
<comment type="caution">
    <text evidence="5">The sequence shown here is derived from an EMBL/GenBank/DDBJ whole genome shotgun (WGS) entry which is preliminary data.</text>
</comment>
<name>A0ABU3ZR61_9GAMM</name>
<dbReference type="SUPFAM" id="SSF55816">
    <property type="entry name" value="5'-nucleotidase (syn. UDP-sugar hydrolase), C-terminal domain"/>
    <property type="match status" value="1"/>
</dbReference>
<keyword evidence="2" id="KW-0547">Nucleotide-binding</keyword>
<evidence type="ECO:0000313" key="5">
    <source>
        <dbReference type="EMBL" id="MDV5172491.1"/>
    </source>
</evidence>
<dbReference type="RefSeq" id="WP_317525283.1">
    <property type="nucleotide sequence ID" value="NZ_JAWJZI010000033.1"/>
</dbReference>
<evidence type="ECO:0000259" key="3">
    <source>
        <dbReference type="Pfam" id="PF00149"/>
    </source>
</evidence>
<accession>A0ABU3ZR61</accession>
<dbReference type="PANTHER" id="PTHR11575">
    <property type="entry name" value="5'-NUCLEOTIDASE-RELATED"/>
    <property type="match status" value="1"/>
</dbReference>
<sequence length="667" mass="71923">MKFTKPLIVLSVGLALAGCNSSSSDNKTLLDTPFDLTIAHVNDTHSSFDPVKSSFKVAKTKVYNEFGGHPRLLTEVNNYKAEATENNDSILFLHGGDAWQGSAYFKLNEGKMNADILSQMGLDAMALGNHEFDLDNQKLNDFIDSINFPVLAANIDTSNDDDLKDQTNLKPYMVYAFDGNTKEVVTDLDNLPADKHIAAVFGLVLDDMPNIAPNTGDIIFKDMVQSAQATVDMLHAKGINKIIAVTHIGNAIDLDVASQVNGIDLIVGGHSHTLLGDFTNLGMANNGTYAEIVTNPDGKGLTCVVQAGEYAQAIGKTTVAFNGQGAITRCNGNNTLLSNDEFYDSPAREESNKFSEQETASVVSFIDGQENIAVVDEHEKLRQHIDTHYKPAVDAAYGEIISTAPSEIKHERRPGDNGFDKHGSDVAPIVAAGQYYWAATTEVSSIAGIEADFSLVGAGGVRTDIAAGDLREGNISLELLPFSNFMSIVPLEGSVIKELITSTVSATLPAGSHAGKFPYGGNLRYTFTEDNAGIDGTLTSIEVNEGSLDAPDWAPLQDDTTYNVAMNNYNATGNDGWTPLFEAQKTSSGRVDLAYVNGQLTAFAVERIEEDDNGKYKVIYKDQGIDCDDSSFSCSTDAQAVINYIKANHPTLEPISYETVTLERVEQ</sequence>
<dbReference type="Gene3D" id="3.60.21.10">
    <property type="match status" value="1"/>
</dbReference>
<keyword evidence="1 2" id="KW-0732">Signal</keyword>
<feature type="chain" id="PRO_5044991518" evidence="2">
    <location>
        <begin position="18"/>
        <end position="667"/>
    </location>
</feature>
<protein>
    <submittedName>
        <fullName evidence="5">Bifunctional metallophosphatase/5'-nucleotidase</fullName>
    </submittedName>
</protein>
<keyword evidence="2" id="KW-0378">Hydrolase</keyword>
<dbReference type="InterPro" id="IPR004843">
    <property type="entry name" value="Calcineurin-like_PHP"/>
</dbReference>
<dbReference type="Gene3D" id="3.90.780.10">
    <property type="entry name" value="5'-Nucleotidase, C-terminal domain"/>
    <property type="match status" value="1"/>
</dbReference>
<dbReference type="PROSITE" id="PS51257">
    <property type="entry name" value="PROKAR_LIPOPROTEIN"/>
    <property type="match status" value="1"/>
</dbReference>
<organism evidence="5 6">
    <name type="scientific">Photobacterium rosenbergii</name>
    <dbReference type="NCBI Taxonomy" id="294936"/>
    <lineage>
        <taxon>Bacteria</taxon>
        <taxon>Pseudomonadati</taxon>
        <taxon>Pseudomonadota</taxon>
        <taxon>Gammaproteobacteria</taxon>
        <taxon>Vibrionales</taxon>
        <taxon>Vibrionaceae</taxon>
        <taxon>Photobacterium</taxon>
    </lineage>
</organism>